<feature type="transmembrane region" description="Helical" evidence="1">
    <location>
        <begin position="131"/>
        <end position="158"/>
    </location>
</feature>
<feature type="transmembrane region" description="Helical" evidence="1">
    <location>
        <begin position="264"/>
        <end position="286"/>
    </location>
</feature>
<name>S3UXF4_9LEPT</name>
<dbReference type="OrthoDB" id="327621at2"/>
<keyword evidence="1" id="KW-0472">Membrane</keyword>
<feature type="transmembrane region" description="Helical" evidence="1">
    <location>
        <begin position="209"/>
        <end position="231"/>
    </location>
</feature>
<dbReference type="Proteomes" id="UP000014540">
    <property type="component" value="Unassembled WGS sequence"/>
</dbReference>
<keyword evidence="1" id="KW-0812">Transmembrane</keyword>
<evidence type="ECO:0000259" key="2">
    <source>
        <dbReference type="Pfam" id="PF09925"/>
    </source>
</evidence>
<keyword evidence="4" id="KW-1185">Reference proteome</keyword>
<accession>S3UXF4</accession>
<dbReference type="EMBL" id="AKWZ02000010">
    <property type="protein sequence ID" value="EPG73009.1"/>
    <property type="molecule type" value="Genomic_DNA"/>
</dbReference>
<reference evidence="3" key="1">
    <citation type="submission" date="2013-04" db="EMBL/GenBank/DDBJ databases">
        <authorList>
            <person name="Harkins D.M."/>
            <person name="Durkin A.S."/>
            <person name="Selengut J.D."/>
            <person name="Sanka R."/>
            <person name="DePew J."/>
            <person name="Purushe J."/>
            <person name="Ahmed A."/>
            <person name="van der Linden H."/>
            <person name="Goris M.G.A."/>
            <person name="Hartskeerl R.A."/>
            <person name="Vinetz J.M."/>
            <person name="Sutton G.G."/>
            <person name="Nelson W.C."/>
            <person name="Fouts D.E."/>
        </authorList>
    </citation>
    <scope>NUCLEOTIDE SEQUENCE [LARGE SCALE GENOMIC DNA]</scope>
    <source>
        <strain evidence="3">BUT 6</strain>
    </source>
</reference>
<feature type="transmembrane region" description="Helical" evidence="1">
    <location>
        <begin position="42"/>
        <end position="64"/>
    </location>
</feature>
<feature type="transmembrane region" description="Helical" evidence="1">
    <location>
        <begin position="98"/>
        <end position="119"/>
    </location>
</feature>
<dbReference type="InterPro" id="IPR018677">
    <property type="entry name" value="DUF2157"/>
</dbReference>
<dbReference type="RefSeq" id="WP_016549503.1">
    <property type="nucleotide sequence ID" value="NZ_AKWZ02000010.1"/>
</dbReference>
<gene>
    <name evidence="3" type="ORF">LEP1GSC058_3549</name>
</gene>
<keyword evidence="1" id="KW-1133">Transmembrane helix</keyword>
<dbReference type="STRING" id="1193011.LEP1GSC058_3549"/>
<feature type="transmembrane region" description="Helical" evidence="1">
    <location>
        <begin position="237"/>
        <end position="257"/>
    </location>
</feature>
<feature type="transmembrane region" description="Helical" evidence="1">
    <location>
        <begin position="292"/>
        <end position="316"/>
    </location>
</feature>
<dbReference type="AlphaFoldDB" id="S3UXF4"/>
<organism evidence="3 4">
    <name type="scientific">Leptospira fainei serovar Hurstbridge str. BUT 6</name>
    <dbReference type="NCBI Taxonomy" id="1193011"/>
    <lineage>
        <taxon>Bacteria</taxon>
        <taxon>Pseudomonadati</taxon>
        <taxon>Spirochaetota</taxon>
        <taxon>Spirochaetia</taxon>
        <taxon>Leptospirales</taxon>
        <taxon>Leptospiraceae</taxon>
        <taxon>Leptospira</taxon>
    </lineage>
</organism>
<feature type="transmembrane region" description="Helical" evidence="1">
    <location>
        <begin position="178"/>
        <end position="197"/>
    </location>
</feature>
<protein>
    <submittedName>
        <fullName evidence="3">Membrane protein, PF09925 family</fullName>
    </submittedName>
</protein>
<sequence>MKNFEKSEAYEAIQLLNLDEKNGRKFLSLISPEPTLAEWIKFARIGFLALGSVLFASGVIFFFAYNWTGMHRFSKLGLIAGSLSAVSIASFFQKKESYSYQAFLFTAAILTGVLLAVYGQIYQTGANSVDLLIGWTFLSLGFAVAGNSAPLWLLWIVLLNSTIQLYGKQILFRDENPYLYATALLINIGFIAVYEITRNRNEPKESAAWFPNSVGVIAFYFVIWGSIFSIFRDQKGIGDFIMIGLSILFSVGIYFVYRRMIRRLGMLAIALLSGITLVFSLIVRHFDWDDFILLFFFGGIALTAATAWSAKHLIYVRNEWRQEERKG</sequence>
<evidence type="ECO:0000313" key="3">
    <source>
        <dbReference type="EMBL" id="EPG73009.1"/>
    </source>
</evidence>
<feature type="domain" description="DUF2157" evidence="2">
    <location>
        <begin position="45"/>
        <end position="152"/>
    </location>
</feature>
<evidence type="ECO:0000313" key="4">
    <source>
        <dbReference type="Proteomes" id="UP000014540"/>
    </source>
</evidence>
<dbReference type="Pfam" id="PF09925">
    <property type="entry name" value="DUF2157"/>
    <property type="match status" value="1"/>
</dbReference>
<comment type="caution">
    <text evidence="3">The sequence shown here is derived from an EMBL/GenBank/DDBJ whole genome shotgun (WGS) entry which is preliminary data.</text>
</comment>
<proteinExistence type="predicted"/>
<evidence type="ECO:0000256" key="1">
    <source>
        <dbReference type="SAM" id="Phobius"/>
    </source>
</evidence>